<evidence type="ECO:0000256" key="4">
    <source>
        <dbReference type="ARBA" id="ARBA00022825"/>
    </source>
</evidence>
<comment type="similarity">
    <text evidence="1">Belongs to the peptidase S51 family.</text>
</comment>
<dbReference type="Proteomes" id="UP000195321">
    <property type="component" value="Unassembled WGS sequence"/>
</dbReference>
<name>A0A1Y3MH06_9BACI</name>
<dbReference type="InterPro" id="IPR029062">
    <property type="entry name" value="Class_I_gatase-like"/>
</dbReference>
<dbReference type="AlphaFoldDB" id="A0A1Y3MH06"/>
<accession>A0A1Y3MH06</accession>
<dbReference type="PANTHER" id="PTHR20842:SF0">
    <property type="entry name" value="ALPHA-ASPARTYL DIPEPTIDASE"/>
    <property type="match status" value="1"/>
</dbReference>
<keyword evidence="2" id="KW-0645">Protease</keyword>
<proteinExistence type="inferred from homology"/>
<gene>
    <name evidence="5" type="ORF">BW425_05870</name>
</gene>
<sequence>MKLAVIGGGYLEQTDHFHINQRLIELTGKQSPRVLFIPTASNDDEGYIKEFRETFEKQLGCDVHILCCIKESYSEDTISEMIHFADFIYLGGGNYINMLEKWRENKIDEKLIAALHNGTFIAGYSSGAMCWFTTGFRSNYKGDGYIESDGWNMVNKHFCPHYNQPDRATAFHLFLQNHACDIDGIALEDNCALYITENSFEIIGDPEKAWEFYMNDGKLIRHHFDVTLKSYL</sequence>
<evidence type="ECO:0000256" key="1">
    <source>
        <dbReference type="ARBA" id="ARBA00006534"/>
    </source>
</evidence>
<organism evidence="5 6">
    <name type="scientific">Bacillus pseudomycoides</name>
    <dbReference type="NCBI Taxonomy" id="64104"/>
    <lineage>
        <taxon>Bacteria</taxon>
        <taxon>Bacillati</taxon>
        <taxon>Bacillota</taxon>
        <taxon>Bacilli</taxon>
        <taxon>Bacillales</taxon>
        <taxon>Bacillaceae</taxon>
        <taxon>Bacillus</taxon>
        <taxon>Bacillus cereus group</taxon>
    </lineage>
</organism>
<evidence type="ECO:0000256" key="3">
    <source>
        <dbReference type="ARBA" id="ARBA00022801"/>
    </source>
</evidence>
<reference evidence="5 6" key="1">
    <citation type="submission" date="2017-02" db="EMBL/GenBank/DDBJ databases">
        <title>Bacillus pseudomycoides isolate FSL K6-0042.</title>
        <authorList>
            <person name="Kovac J."/>
        </authorList>
    </citation>
    <scope>NUCLEOTIDE SEQUENCE [LARGE SCALE GENOMIC DNA]</scope>
    <source>
        <strain evidence="5 6">FSL K6-0042</strain>
    </source>
</reference>
<evidence type="ECO:0000313" key="6">
    <source>
        <dbReference type="Proteomes" id="UP000195321"/>
    </source>
</evidence>
<protein>
    <submittedName>
        <fullName evidence="5">Peptidase E</fullName>
    </submittedName>
</protein>
<keyword evidence="4" id="KW-0720">Serine protease</keyword>
<dbReference type="GO" id="GO:0008236">
    <property type="term" value="F:serine-type peptidase activity"/>
    <property type="evidence" value="ECO:0007669"/>
    <property type="project" value="UniProtKB-KW"/>
</dbReference>
<dbReference type="EMBL" id="MWPX01000004">
    <property type="protein sequence ID" value="OUM49708.1"/>
    <property type="molecule type" value="Genomic_DNA"/>
</dbReference>
<dbReference type="RefSeq" id="WP_016132706.1">
    <property type="nucleotide sequence ID" value="NZ_CP189809.1"/>
</dbReference>
<dbReference type="PANTHER" id="PTHR20842">
    <property type="entry name" value="PROTEASE S51 ALPHA-ASPARTYL DIPEPTIDASE"/>
    <property type="match status" value="1"/>
</dbReference>
<evidence type="ECO:0000256" key="2">
    <source>
        <dbReference type="ARBA" id="ARBA00022670"/>
    </source>
</evidence>
<dbReference type="Pfam" id="PF03575">
    <property type="entry name" value="Peptidase_S51"/>
    <property type="match status" value="1"/>
</dbReference>
<dbReference type="SUPFAM" id="SSF52317">
    <property type="entry name" value="Class I glutamine amidotransferase-like"/>
    <property type="match status" value="1"/>
</dbReference>
<comment type="caution">
    <text evidence="5">The sequence shown here is derived from an EMBL/GenBank/DDBJ whole genome shotgun (WGS) entry which is preliminary data.</text>
</comment>
<keyword evidence="3" id="KW-0378">Hydrolase</keyword>
<dbReference type="CDD" id="cd03146">
    <property type="entry name" value="GAT1_Peptidase_E"/>
    <property type="match status" value="1"/>
</dbReference>
<dbReference type="InterPro" id="IPR005320">
    <property type="entry name" value="Peptidase_S51"/>
</dbReference>
<evidence type="ECO:0000313" key="5">
    <source>
        <dbReference type="EMBL" id="OUM49708.1"/>
    </source>
</evidence>
<dbReference type="GO" id="GO:0006508">
    <property type="term" value="P:proteolysis"/>
    <property type="evidence" value="ECO:0007669"/>
    <property type="project" value="UniProtKB-KW"/>
</dbReference>
<dbReference type="Gene3D" id="3.40.50.880">
    <property type="match status" value="1"/>
</dbReference>